<proteinExistence type="predicted"/>
<dbReference type="SUPFAM" id="SSF54373">
    <property type="entry name" value="FAD-linked reductases, C-terminal domain"/>
    <property type="match status" value="1"/>
</dbReference>
<dbReference type="Gene3D" id="3.50.50.60">
    <property type="entry name" value="FAD/NAD(P)-binding domain"/>
    <property type="match status" value="1"/>
</dbReference>
<dbReference type="PANTHER" id="PTHR13789">
    <property type="entry name" value="MONOOXYGENASE"/>
    <property type="match status" value="1"/>
</dbReference>
<dbReference type="GO" id="GO:0071949">
    <property type="term" value="F:FAD binding"/>
    <property type="evidence" value="ECO:0007669"/>
    <property type="project" value="InterPro"/>
</dbReference>
<dbReference type="Proteomes" id="UP000198599">
    <property type="component" value="Unassembled WGS sequence"/>
</dbReference>
<keyword evidence="8" id="KW-1185">Reference proteome</keyword>
<dbReference type="PRINTS" id="PR00420">
    <property type="entry name" value="RNGMNOXGNASE"/>
</dbReference>
<organism evidence="7 8">
    <name type="scientific">Roseovarius lutimaris</name>
    <dbReference type="NCBI Taxonomy" id="1005928"/>
    <lineage>
        <taxon>Bacteria</taxon>
        <taxon>Pseudomonadati</taxon>
        <taxon>Pseudomonadota</taxon>
        <taxon>Alphaproteobacteria</taxon>
        <taxon>Rhodobacterales</taxon>
        <taxon>Roseobacteraceae</taxon>
        <taxon>Roseovarius</taxon>
    </lineage>
</organism>
<dbReference type="AlphaFoldDB" id="A0A1I5FBG2"/>
<dbReference type="InterPro" id="IPR036188">
    <property type="entry name" value="FAD/NAD-bd_sf"/>
</dbReference>
<dbReference type="EMBL" id="FOVP01000019">
    <property type="protein sequence ID" value="SFO20979.1"/>
    <property type="molecule type" value="Genomic_DNA"/>
</dbReference>
<accession>A0A1I5FBG2</accession>
<dbReference type="PANTHER" id="PTHR13789:SF318">
    <property type="entry name" value="GERANYLGERANYL DIPHOSPHATE REDUCTASE"/>
    <property type="match status" value="1"/>
</dbReference>
<dbReference type="STRING" id="1005928.SAMN04487859_11931"/>
<sequence>MARRGFIPGAFRFKGGLMGLDRLNITVIGAGIGGLAVARACALRGADVTVLEQAAEISEVGAGLQISPNGFAVLRALGLGDALRRRAVQAKAVSLRDYRSHEVVRLDLGALENGDYYFIHRADLIEILAAGARAAGVKIRLLQKVSGVTPGARPKVELANGATLVSDLVIGADGLHSRARVALNGTSAPFFTRQVAWRTTIPNPGGRGPEARVHMGPMRHVVSYPLRDSTLLNIVAVQEKAAWAAESWSQKDDPDALRAAFGDFCPEVRAMLDAVQEVHLWGLFRHPVAAVWQAGNVALLGDAAHPTLPFMAQGASMALEDGWVLADALSARADVPEALARYQTRREARVRRVVEAANRNAWKYHLSFPPLRWAAHTALRAGGALAPIRMMRQFDWLYGHDVTQIPA</sequence>
<evidence type="ECO:0000313" key="8">
    <source>
        <dbReference type="Proteomes" id="UP000198599"/>
    </source>
</evidence>
<keyword evidence="4" id="KW-0560">Oxidoreductase</keyword>
<evidence type="ECO:0000256" key="3">
    <source>
        <dbReference type="ARBA" id="ARBA00022827"/>
    </source>
</evidence>
<evidence type="ECO:0000256" key="4">
    <source>
        <dbReference type="ARBA" id="ARBA00023002"/>
    </source>
</evidence>
<dbReference type="GO" id="GO:0004497">
    <property type="term" value="F:monooxygenase activity"/>
    <property type="evidence" value="ECO:0007669"/>
    <property type="project" value="UniProtKB-KW"/>
</dbReference>
<evidence type="ECO:0000256" key="1">
    <source>
        <dbReference type="ARBA" id="ARBA00001974"/>
    </source>
</evidence>
<dbReference type="SUPFAM" id="SSF51905">
    <property type="entry name" value="FAD/NAD(P)-binding domain"/>
    <property type="match status" value="1"/>
</dbReference>
<evidence type="ECO:0000259" key="6">
    <source>
        <dbReference type="Pfam" id="PF01494"/>
    </source>
</evidence>
<evidence type="ECO:0000256" key="5">
    <source>
        <dbReference type="ARBA" id="ARBA00023033"/>
    </source>
</evidence>
<keyword evidence="2" id="KW-0285">Flavoprotein</keyword>
<feature type="domain" description="FAD-binding" evidence="6">
    <location>
        <begin position="24"/>
        <end position="356"/>
    </location>
</feature>
<keyword evidence="5" id="KW-0503">Monooxygenase</keyword>
<keyword evidence="3" id="KW-0274">FAD</keyword>
<name>A0A1I5FBG2_9RHOB</name>
<dbReference type="InterPro" id="IPR050493">
    <property type="entry name" value="FAD-dep_Monooxygenase_BioMet"/>
</dbReference>
<protein>
    <submittedName>
        <fullName evidence="7">Salicylate hydroxylase</fullName>
    </submittedName>
</protein>
<evidence type="ECO:0000256" key="2">
    <source>
        <dbReference type="ARBA" id="ARBA00022630"/>
    </source>
</evidence>
<evidence type="ECO:0000313" key="7">
    <source>
        <dbReference type="EMBL" id="SFO20979.1"/>
    </source>
</evidence>
<comment type="cofactor">
    <cofactor evidence="1">
        <name>FAD</name>
        <dbReference type="ChEBI" id="CHEBI:57692"/>
    </cofactor>
</comment>
<dbReference type="InterPro" id="IPR002938">
    <property type="entry name" value="FAD-bd"/>
</dbReference>
<gene>
    <name evidence="7" type="ORF">SAMN04487859_11931</name>
</gene>
<dbReference type="Pfam" id="PF01494">
    <property type="entry name" value="FAD_binding_3"/>
    <property type="match status" value="1"/>
</dbReference>
<reference evidence="8" key="1">
    <citation type="submission" date="2016-10" db="EMBL/GenBank/DDBJ databases">
        <authorList>
            <person name="Varghese N."/>
            <person name="Submissions S."/>
        </authorList>
    </citation>
    <scope>NUCLEOTIDE SEQUENCE [LARGE SCALE GENOMIC DNA]</scope>
    <source>
        <strain evidence="8">DSM 28463</strain>
    </source>
</reference>